<feature type="transmembrane region" description="Helical" evidence="2">
    <location>
        <begin position="557"/>
        <end position="578"/>
    </location>
</feature>
<evidence type="ECO:0000256" key="2">
    <source>
        <dbReference type="SAM" id="Phobius"/>
    </source>
</evidence>
<organism evidence="3">
    <name type="scientific">Bracon brevicornis</name>
    <dbReference type="NCBI Taxonomy" id="1563983"/>
    <lineage>
        <taxon>Eukaryota</taxon>
        <taxon>Metazoa</taxon>
        <taxon>Ecdysozoa</taxon>
        <taxon>Arthropoda</taxon>
        <taxon>Hexapoda</taxon>
        <taxon>Insecta</taxon>
        <taxon>Pterygota</taxon>
        <taxon>Neoptera</taxon>
        <taxon>Endopterygota</taxon>
        <taxon>Hymenoptera</taxon>
        <taxon>Apocrita</taxon>
        <taxon>Ichneumonoidea</taxon>
        <taxon>Braconidae</taxon>
        <taxon>Braconinae</taxon>
        <taxon>Bracon</taxon>
    </lineage>
</organism>
<keyword evidence="2" id="KW-0472">Membrane</keyword>
<evidence type="ECO:0000256" key="1">
    <source>
        <dbReference type="SAM" id="MobiDB-lite"/>
    </source>
</evidence>
<feature type="transmembrane region" description="Helical" evidence="2">
    <location>
        <begin position="37"/>
        <end position="57"/>
    </location>
</feature>
<feature type="region of interest" description="Disordered" evidence="1">
    <location>
        <begin position="289"/>
        <end position="320"/>
    </location>
</feature>
<feature type="region of interest" description="Disordered" evidence="1">
    <location>
        <begin position="489"/>
        <end position="528"/>
    </location>
</feature>
<keyword evidence="2" id="KW-1133">Transmembrane helix</keyword>
<evidence type="ECO:0000313" key="3">
    <source>
        <dbReference type="EMBL" id="CAD1553345.1"/>
    </source>
</evidence>
<accession>A0A6V7JSL6</accession>
<feature type="transmembrane region" description="Helical" evidence="2">
    <location>
        <begin position="155"/>
        <end position="177"/>
    </location>
</feature>
<name>A0A6V7JSL6_9HYME</name>
<feature type="transmembrane region" description="Helical" evidence="2">
    <location>
        <begin position="86"/>
        <end position="107"/>
    </location>
</feature>
<feature type="transmembrane region" description="Helical" evidence="2">
    <location>
        <begin position="6"/>
        <end position="25"/>
    </location>
</feature>
<protein>
    <submittedName>
        <fullName evidence="3">Uncharacterized protein</fullName>
    </submittedName>
</protein>
<gene>
    <name evidence="3" type="ORF">BBRV_LOCUS56949</name>
</gene>
<sequence>MNSIVLATAAGLLILSSLISLIYLLKRNFKKCLTSPLHVLATSDIFTSFLTAALLIIHPLTQSPNDYTNFLEKTNDTNFNCDFKTILMNLAVFLVPFTNSFMSLLSMSLQCNRDVGKLHNKCNNILNCDSDLKNIENSRKSMKFYLKKLRGSKMITIFGIFSQWLIPAVVTGILLLAPPEITKKSEIDEFSCFFTKKFPFENCFENSSEKLNSSGYFYNDNKNNYIDNMEMEKLETNSSAEVDQVVEKIYGIMNGMMNSTQEIQRPEGFWNGPQLMNITSFLRLPSIDKNSSDHKNEYKSEYTNENESENKNKNEYGDEKAGEEKLFENLMKNASAHFVLGTPPEIKAPEVLGAPKLPEIIKTAEFSVKRRKNSTSLNDVQIYNQILQKIHGTKNNKVRDKLRRPPLKGRAENQYTLTFEEISNEFGHNSSCLENRCLISGNFLKIHTFLLLIFIYFLPIFLSTLLNMRSRYICVSSIEKLEISRRRSGAQVSDESRPNKPSTFGWFDSEKSEEGEGGSSEEQPPVEKLADKSDDAFKNMGEETEEMKKLVDNFRTSLITGISLWTPIFLEILGKIFLCADPPMWLMNFFYLVGVSFGAVRNYFNLKMLKSSEIIKEIFMKKNIVHPGEGKN</sequence>
<feature type="transmembrane region" description="Helical" evidence="2">
    <location>
        <begin position="446"/>
        <end position="466"/>
    </location>
</feature>
<dbReference type="AlphaFoldDB" id="A0A6V7JSL6"/>
<feature type="compositionally biased region" description="Basic and acidic residues" evidence="1">
    <location>
        <begin position="290"/>
        <end position="320"/>
    </location>
</feature>
<reference evidence="3" key="1">
    <citation type="submission" date="2020-07" db="EMBL/GenBank/DDBJ databases">
        <authorList>
            <person name="Ferguson B K."/>
        </authorList>
    </citation>
    <scope>NUCLEOTIDE SEQUENCE</scope>
    <source>
        <strain evidence="3">L06</strain>
    </source>
</reference>
<dbReference type="EMBL" id="CADCXW020000018">
    <property type="protein sequence ID" value="CAD1553345.1"/>
    <property type="molecule type" value="Genomic_DNA"/>
</dbReference>
<proteinExistence type="predicted"/>
<feature type="transmembrane region" description="Helical" evidence="2">
    <location>
        <begin position="584"/>
        <end position="604"/>
    </location>
</feature>
<keyword evidence="2" id="KW-0812">Transmembrane</keyword>